<keyword evidence="7" id="KW-1278">Translocase</keyword>
<evidence type="ECO:0000256" key="1">
    <source>
        <dbReference type="ARBA" id="ARBA00004417"/>
    </source>
</evidence>
<dbReference type="Proteomes" id="UP000093737">
    <property type="component" value="Unassembled WGS sequence"/>
</dbReference>
<dbReference type="SMART" id="SM00382">
    <property type="entry name" value="AAA"/>
    <property type="match status" value="1"/>
</dbReference>
<name>A0A6M7TVK3_RHILI</name>
<evidence type="ECO:0000256" key="2">
    <source>
        <dbReference type="ARBA" id="ARBA00005417"/>
    </source>
</evidence>
<dbReference type="GO" id="GO:0055052">
    <property type="term" value="C:ATP-binding cassette (ABC) transporter complex, substrate-binding subunit-containing"/>
    <property type="evidence" value="ECO:0007669"/>
    <property type="project" value="TreeGrafter"/>
</dbReference>
<dbReference type="EMBL" id="LYTK01000012">
    <property type="protein sequence ID" value="OBQ65984.1"/>
    <property type="molecule type" value="Genomic_DNA"/>
</dbReference>
<accession>A0A6M7TVK3</accession>
<sequence>MSGIEIRNLNKRWATFDAVKDVSFEVKPGTLTVLLGPSGCGKSTTLRLIAGLDAVTSGHIFIGGKDVTVQPPAKRGLAMVFQSYALFPHLSVAENIIFGLKVRRVPAGERTRRLKKAADILGLGALLDRKPSQLSGGQQQRVALGRAIVAEASVCLMDEPLSNLDAQLRHEMRKEIRTIQQALGMTMVYVTHDQIEAMSLADQVILMRGGRIEQKAEPAGLYVRPATSFAARFIGTPPMNLVSLADGPAGAIIKGSAGPALVEGKGDGLSLGLRPEEIRIEPDGVVPAIIRGIEYHGADSILECAVGDQILQVRVDGIRRQSVGDQVRLGWLPDAMHVFDEADGYRAERKVLVGQAAGERVLRAVP</sequence>
<evidence type="ECO:0000256" key="7">
    <source>
        <dbReference type="ARBA" id="ARBA00022967"/>
    </source>
</evidence>
<evidence type="ECO:0000313" key="9">
    <source>
        <dbReference type="EMBL" id="OBQ65984.1"/>
    </source>
</evidence>
<keyword evidence="6 9" id="KW-0067">ATP-binding</keyword>
<dbReference type="InterPro" id="IPR013611">
    <property type="entry name" value="Transp-assoc_OB_typ2"/>
</dbReference>
<dbReference type="PANTHER" id="PTHR43875:SF15">
    <property type="entry name" value="TREHALOSE IMPORT ATP-BINDING PROTEIN SUGC"/>
    <property type="match status" value="1"/>
</dbReference>
<reference evidence="9 10" key="1">
    <citation type="submission" date="2016-05" db="EMBL/GenBank/DDBJ databases">
        <authorList>
            <person name="Ramsay J.P."/>
        </authorList>
    </citation>
    <scope>NUCLEOTIDE SEQUENCE [LARGE SCALE GENOMIC DNA]</scope>
    <source>
        <strain evidence="9 10">NZP2042</strain>
    </source>
</reference>
<evidence type="ECO:0000256" key="5">
    <source>
        <dbReference type="ARBA" id="ARBA00022741"/>
    </source>
</evidence>
<evidence type="ECO:0000256" key="6">
    <source>
        <dbReference type="ARBA" id="ARBA00022840"/>
    </source>
</evidence>
<protein>
    <submittedName>
        <fullName evidence="9">ABC transporter ATP-binding protein</fullName>
    </submittedName>
</protein>
<dbReference type="PROSITE" id="PS00211">
    <property type="entry name" value="ABC_TRANSPORTER_1"/>
    <property type="match status" value="1"/>
</dbReference>
<dbReference type="FunFam" id="3.40.50.300:FF:000042">
    <property type="entry name" value="Maltose/maltodextrin ABC transporter, ATP-binding protein"/>
    <property type="match status" value="1"/>
</dbReference>
<proteinExistence type="inferred from homology"/>
<dbReference type="Gene3D" id="2.40.50.100">
    <property type="match status" value="1"/>
</dbReference>
<dbReference type="Pfam" id="PF00005">
    <property type="entry name" value="ABC_tran"/>
    <property type="match status" value="1"/>
</dbReference>
<comment type="similarity">
    <text evidence="2">Belongs to the ABC transporter superfamily.</text>
</comment>
<dbReference type="InterPro" id="IPR012340">
    <property type="entry name" value="NA-bd_OB-fold"/>
</dbReference>
<dbReference type="InterPro" id="IPR008995">
    <property type="entry name" value="Mo/tungstate-bd_C_term_dom"/>
</dbReference>
<dbReference type="InterPro" id="IPR047641">
    <property type="entry name" value="ABC_transpr_MalK/UgpC-like"/>
</dbReference>
<keyword evidence="3" id="KW-0813">Transport</keyword>
<dbReference type="InterPro" id="IPR015853">
    <property type="entry name" value="ABC_transpr_FbpC"/>
</dbReference>
<evidence type="ECO:0000256" key="3">
    <source>
        <dbReference type="ARBA" id="ARBA00022448"/>
    </source>
</evidence>
<dbReference type="InterPro" id="IPR027417">
    <property type="entry name" value="P-loop_NTPase"/>
</dbReference>
<comment type="subcellular location">
    <subcellularLocation>
        <location evidence="1">Cell inner membrane</location>
        <topology evidence="1">Peripheral membrane protein</topology>
    </subcellularLocation>
</comment>
<dbReference type="InterPro" id="IPR003439">
    <property type="entry name" value="ABC_transporter-like_ATP-bd"/>
</dbReference>
<dbReference type="Gene3D" id="3.40.50.300">
    <property type="entry name" value="P-loop containing nucleotide triphosphate hydrolases"/>
    <property type="match status" value="1"/>
</dbReference>
<dbReference type="RefSeq" id="WP_056575921.1">
    <property type="nucleotide sequence ID" value="NZ_CP033334.1"/>
</dbReference>
<gene>
    <name evidence="9" type="ORF">A8145_17860</name>
</gene>
<dbReference type="PROSITE" id="PS50893">
    <property type="entry name" value="ABC_TRANSPORTER_2"/>
    <property type="match status" value="1"/>
</dbReference>
<dbReference type="AlphaFoldDB" id="A0A6M7TVK3"/>
<evidence type="ECO:0000256" key="8">
    <source>
        <dbReference type="ARBA" id="ARBA00023136"/>
    </source>
</evidence>
<dbReference type="PANTHER" id="PTHR43875">
    <property type="entry name" value="MALTODEXTRIN IMPORT ATP-BINDING PROTEIN MSMX"/>
    <property type="match status" value="1"/>
</dbReference>
<keyword evidence="4" id="KW-1003">Cell membrane</keyword>
<dbReference type="InterPro" id="IPR017871">
    <property type="entry name" value="ABC_transporter-like_CS"/>
</dbReference>
<evidence type="ECO:0000256" key="4">
    <source>
        <dbReference type="ARBA" id="ARBA00022475"/>
    </source>
</evidence>
<comment type="caution">
    <text evidence="9">The sequence shown here is derived from an EMBL/GenBank/DDBJ whole genome shotgun (WGS) entry which is preliminary data.</text>
</comment>
<dbReference type="Gene3D" id="2.40.50.140">
    <property type="entry name" value="Nucleic acid-binding proteins"/>
    <property type="match status" value="1"/>
</dbReference>
<dbReference type="Pfam" id="PF08402">
    <property type="entry name" value="TOBE_2"/>
    <property type="match status" value="1"/>
</dbReference>
<evidence type="ECO:0000313" key="10">
    <source>
        <dbReference type="Proteomes" id="UP000093737"/>
    </source>
</evidence>
<dbReference type="GO" id="GO:0016887">
    <property type="term" value="F:ATP hydrolysis activity"/>
    <property type="evidence" value="ECO:0007669"/>
    <property type="project" value="InterPro"/>
</dbReference>
<dbReference type="CDD" id="cd03259">
    <property type="entry name" value="ABC_Carb_Solutes_like"/>
    <property type="match status" value="1"/>
</dbReference>
<dbReference type="SUPFAM" id="SSF52540">
    <property type="entry name" value="P-loop containing nucleoside triphosphate hydrolases"/>
    <property type="match status" value="1"/>
</dbReference>
<dbReference type="SUPFAM" id="SSF50331">
    <property type="entry name" value="MOP-like"/>
    <property type="match status" value="1"/>
</dbReference>
<dbReference type="InterPro" id="IPR003593">
    <property type="entry name" value="AAA+_ATPase"/>
</dbReference>
<dbReference type="GO" id="GO:0015408">
    <property type="term" value="F:ABC-type ferric iron transporter activity"/>
    <property type="evidence" value="ECO:0007669"/>
    <property type="project" value="InterPro"/>
</dbReference>
<keyword evidence="5" id="KW-0547">Nucleotide-binding</keyword>
<keyword evidence="8" id="KW-0472">Membrane</keyword>
<organism evidence="9 10">
    <name type="scientific">Rhizobium loti</name>
    <name type="common">Mesorhizobium loti</name>
    <dbReference type="NCBI Taxonomy" id="381"/>
    <lineage>
        <taxon>Bacteria</taxon>
        <taxon>Pseudomonadati</taxon>
        <taxon>Pseudomonadota</taxon>
        <taxon>Alphaproteobacteria</taxon>
        <taxon>Hyphomicrobiales</taxon>
        <taxon>Phyllobacteriaceae</taxon>
        <taxon>Mesorhizobium</taxon>
    </lineage>
</organism>
<dbReference type="GO" id="GO:0005524">
    <property type="term" value="F:ATP binding"/>
    <property type="evidence" value="ECO:0007669"/>
    <property type="project" value="UniProtKB-KW"/>
</dbReference>